<protein>
    <submittedName>
        <fullName evidence="1">ESX-1 secretion-associated protein</fullName>
    </submittedName>
</protein>
<evidence type="ECO:0000313" key="2">
    <source>
        <dbReference type="Proteomes" id="UP001526201"/>
    </source>
</evidence>
<proteinExistence type="predicted"/>
<dbReference type="EMBL" id="JACKTY010000029">
    <property type="protein sequence ID" value="MCV7227357.1"/>
    <property type="molecule type" value="Genomic_DNA"/>
</dbReference>
<organism evidence="1 2">
    <name type="scientific">Mycolicibacterium komossense</name>
    <dbReference type="NCBI Taxonomy" id="1779"/>
    <lineage>
        <taxon>Bacteria</taxon>
        <taxon>Bacillati</taxon>
        <taxon>Actinomycetota</taxon>
        <taxon>Actinomycetes</taxon>
        <taxon>Mycobacteriales</taxon>
        <taxon>Mycobacteriaceae</taxon>
        <taxon>Mycolicibacterium</taxon>
    </lineage>
</organism>
<dbReference type="InterPro" id="IPR036689">
    <property type="entry name" value="ESAT-6-like_sf"/>
</dbReference>
<dbReference type="RefSeq" id="WP_264068293.1">
    <property type="nucleotide sequence ID" value="NZ_JACKTY010000029.1"/>
</dbReference>
<gene>
    <name evidence="1" type="ORF">H7J73_15085</name>
</gene>
<name>A0ABT3CD29_9MYCO</name>
<keyword evidence="2" id="KW-1185">Reference proteome</keyword>
<evidence type="ECO:0000313" key="1">
    <source>
        <dbReference type="EMBL" id="MCV7227357.1"/>
    </source>
</evidence>
<dbReference type="InterPro" id="IPR022536">
    <property type="entry name" value="EspC"/>
</dbReference>
<reference evidence="1 2" key="1">
    <citation type="journal article" date="2022" name="BMC Genomics">
        <title>Comparative genome analysis of mycobacteria focusing on tRNA and non-coding RNA.</title>
        <authorList>
            <person name="Behra P.R.K."/>
            <person name="Pettersson B.M.F."/>
            <person name="Ramesh M."/>
            <person name="Das S."/>
            <person name="Dasgupta S."/>
            <person name="Kirsebom L.A."/>
        </authorList>
    </citation>
    <scope>NUCLEOTIDE SEQUENCE [LARGE SCALE GENOMIC DNA]</scope>
    <source>
        <strain evidence="1 2">DSM 44078</strain>
    </source>
</reference>
<dbReference type="Pfam" id="PF10824">
    <property type="entry name" value="T7SS_ESX_EspC"/>
    <property type="match status" value="1"/>
</dbReference>
<comment type="caution">
    <text evidence="1">The sequence shown here is derived from an EMBL/GenBank/DDBJ whole genome shotgun (WGS) entry which is preliminary data.</text>
</comment>
<dbReference type="Proteomes" id="UP001526201">
    <property type="component" value="Unassembled WGS sequence"/>
</dbReference>
<dbReference type="SUPFAM" id="SSF140453">
    <property type="entry name" value="EsxAB dimer-like"/>
    <property type="match status" value="1"/>
</dbReference>
<sequence>MGERDSARLDVAAVRAAAERFDGVADDLQRVARIPLTFDGPTAGRAHGADGAALRAALDQIIGDLAVWARAAAEIATGLRAGADRYVDADLGATARIA</sequence>
<accession>A0ABT3CD29</accession>